<feature type="compositionally biased region" description="Basic and acidic residues" evidence="9">
    <location>
        <begin position="270"/>
        <end position="285"/>
    </location>
</feature>
<dbReference type="InterPro" id="IPR039032">
    <property type="entry name" value="Rim-like"/>
</dbReference>
<feature type="compositionally biased region" description="Polar residues" evidence="9">
    <location>
        <begin position="211"/>
        <end position="222"/>
    </location>
</feature>
<dbReference type="InterPro" id="IPR036034">
    <property type="entry name" value="PDZ_sf"/>
</dbReference>
<feature type="compositionally biased region" description="Basic and acidic residues" evidence="9">
    <location>
        <begin position="330"/>
        <end position="340"/>
    </location>
</feature>
<dbReference type="PROSITE" id="PS50106">
    <property type="entry name" value="PDZ"/>
    <property type="match status" value="1"/>
</dbReference>
<dbReference type="GO" id="GO:0042734">
    <property type="term" value="C:presynaptic membrane"/>
    <property type="evidence" value="ECO:0007669"/>
    <property type="project" value="TreeGrafter"/>
</dbReference>
<evidence type="ECO:0000313" key="12">
    <source>
        <dbReference type="EMBL" id="KAF4075980.1"/>
    </source>
</evidence>
<evidence type="ECO:0000256" key="3">
    <source>
        <dbReference type="ARBA" id="ARBA00022737"/>
    </source>
</evidence>
<dbReference type="GO" id="GO:0044325">
    <property type="term" value="F:transmembrane transporter binding"/>
    <property type="evidence" value="ECO:0007669"/>
    <property type="project" value="TreeGrafter"/>
</dbReference>
<reference evidence="12 13" key="1">
    <citation type="submission" date="2020-02" db="EMBL/GenBank/DDBJ databases">
        <title>A chromosome-scale genome assembly of the black bullhead catfish (Ameiurus melas).</title>
        <authorList>
            <person name="Wen M."/>
            <person name="Zham M."/>
            <person name="Cabau C."/>
            <person name="Klopp C."/>
            <person name="Donnadieu C."/>
            <person name="Roques C."/>
            <person name="Bouchez O."/>
            <person name="Lampietro C."/>
            <person name="Jouanno E."/>
            <person name="Herpin A."/>
            <person name="Louis A."/>
            <person name="Berthelot C."/>
            <person name="Parey E."/>
            <person name="Roest-Crollius H."/>
            <person name="Braasch I."/>
            <person name="Postlethwait J."/>
            <person name="Robinson-Rechavi M."/>
            <person name="Echchiki A."/>
            <person name="Begum T."/>
            <person name="Montfort J."/>
            <person name="Schartl M."/>
            <person name="Bobe J."/>
            <person name="Guiguen Y."/>
        </authorList>
    </citation>
    <scope>NUCLEOTIDE SEQUENCE [LARGE SCALE GENOMIC DNA]</scope>
    <source>
        <strain evidence="12">M_S1</strain>
        <tissue evidence="12">Blood</tissue>
    </source>
</reference>
<feature type="region of interest" description="Disordered" evidence="9">
    <location>
        <begin position="313"/>
        <end position="346"/>
    </location>
</feature>
<evidence type="ECO:0000256" key="7">
    <source>
        <dbReference type="ARBA" id="ARBA00023018"/>
    </source>
</evidence>
<dbReference type="InterPro" id="IPR000008">
    <property type="entry name" value="C2_dom"/>
</dbReference>
<dbReference type="GO" id="GO:2000300">
    <property type="term" value="P:regulation of synaptic vesicle exocytosis"/>
    <property type="evidence" value="ECO:0007669"/>
    <property type="project" value="TreeGrafter"/>
</dbReference>
<keyword evidence="5" id="KW-0221">Differentiation</keyword>
<dbReference type="FunFam" id="2.60.40.150:FF:000003">
    <property type="entry name" value="Regulating synaptic membrane exocytosis protein 2"/>
    <property type="match status" value="1"/>
</dbReference>
<dbReference type="CDD" id="cd06714">
    <property type="entry name" value="PDZ_RIM-like"/>
    <property type="match status" value="1"/>
</dbReference>
<evidence type="ECO:0000256" key="6">
    <source>
        <dbReference type="ARBA" id="ARBA00022833"/>
    </source>
</evidence>
<dbReference type="PANTHER" id="PTHR12157:SF15">
    <property type="entry name" value="REGULATING SYNAPTIC MEMBRANE EXOCYTOSIS PROTEIN 2"/>
    <property type="match status" value="1"/>
</dbReference>
<dbReference type="AlphaFoldDB" id="A0A7J5ZZL2"/>
<feature type="domain" description="C2" evidence="10">
    <location>
        <begin position="517"/>
        <end position="640"/>
    </location>
</feature>
<dbReference type="Pfam" id="PF00168">
    <property type="entry name" value="C2"/>
    <property type="match status" value="2"/>
</dbReference>
<evidence type="ECO:0000256" key="1">
    <source>
        <dbReference type="ARBA" id="ARBA00022553"/>
    </source>
</evidence>
<protein>
    <recommendedName>
        <fullName evidence="14">Regulating synaptic membrane exocytosis protein 2</fullName>
    </recommendedName>
</protein>
<feature type="compositionally biased region" description="Low complexity" evidence="9">
    <location>
        <begin position="903"/>
        <end position="921"/>
    </location>
</feature>
<feature type="compositionally biased region" description="Basic and acidic residues" evidence="9">
    <location>
        <begin position="828"/>
        <end position="864"/>
    </location>
</feature>
<evidence type="ECO:0000259" key="11">
    <source>
        <dbReference type="PROSITE" id="PS50106"/>
    </source>
</evidence>
<evidence type="ECO:0000256" key="2">
    <source>
        <dbReference type="ARBA" id="ARBA00022723"/>
    </source>
</evidence>
<keyword evidence="7" id="KW-0770">Synapse</keyword>
<dbReference type="Proteomes" id="UP000593565">
    <property type="component" value="Unassembled WGS sequence"/>
</dbReference>
<dbReference type="FunFam" id="2.60.40.150:FF:000001">
    <property type="entry name" value="Regulating synaptic membrane exocytosis 3, isoform CRA_a"/>
    <property type="match status" value="1"/>
</dbReference>
<evidence type="ECO:0000313" key="13">
    <source>
        <dbReference type="Proteomes" id="UP000593565"/>
    </source>
</evidence>
<dbReference type="EMBL" id="JAAGNN010000020">
    <property type="protein sequence ID" value="KAF4075980.1"/>
    <property type="molecule type" value="Genomic_DNA"/>
</dbReference>
<dbReference type="InterPro" id="IPR001478">
    <property type="entry name" value="PDZ"/>
</dbReference>
<dbReference type="GO" id="GO:0030154">
    <property type="term" value="P:cell differentiation"/>
    <property type="evidence" value="ECO:0007669"/>
    <property type="project" value="UniProtKB-KW"/>
</dbReference>
<dbReference type="Pfam" id="PF00595">
    <property type="entry name" value="PDZ"/>
    <property type="match status" value="1"/>
</dbReference>
<dbReference type="GO" id="GO:0031267">
    <property type="term" value="F:small GTPase binding"/>
    <property type="evidence" value="ECO:0007669"/>
    <property type="project" value="InterPro"/>
</dbReference>
<keyword evidence="1" id="KW-0597">Phosphoprotein</keyword>
<comment type="subcellular location">
    <subcellularLocation>
        <location evidence="8">Synapse</location>
    </subcellularLocation>
</comment>
<sequence>MQFETLRQFCSSVLSHFNGAFTPPQNILHTELLEQALGNIGKRSPSASREPNSNYQREERPSHYAPGQSGMPRSPSDYGRPYEDAQSARASYRARRGAWHSQEEEQHPPEPGLVSERDLHRQDECHTRYRSDPNLARYPVKPQPYEEQMRMHAEMSRFRHERRHSDVSLACTEAEERPGAWRYGHVQSHGPSYGHLPSNPGPRDKTENLLRNDSLSSDQSESVRPPPPRPHKSKRGGKARRASLSSSDEELPTTPEYTSCEDVEIESESVSEKGDSQRGKRETIEQAHILSEGQKKMVRFWGHSLEEDAEWGEPQVKDSGVDTCSSTTLNEEHSHSEKHPVTWQPSKDGDRLIGRILLNKRLKDGSVPRDSGALLGLKVVGGKMTESGRLCAFITKVRKGSLADTVGHLRPGDQVLEWNGRNLQGATFKEVYNIILESKPEPQVELVVSRPIGDIPRIPDSTHTQLESSSSSFESQKMDRPSISITSPMSPGMLRDAPQYLSGQLSSQSLSRRIEPFNPRVQVKLWYDKVGHQLIVTILGAKDLPSRDDGRPRNPYVKIYFLPDRSDKSKRRTKTVKKSLEPKWNQTFMYSPVHRREFRERMLEITLWDQARVREEESEFLGEILIELETALMDDEPHWYKLQMHDVSSMPLPKSSPYLQRRTMHGESPTRRLQRSHRISDSEISDYDCEDGVGVVSDYRQNGRDLQSSTLSVPEQVLSSNHCSRSVDINRARSRSPSVPPPQRNYGMPDRREMERPMYTRSRSTERPPDAHHMRSSMPTLSSGHSAPPSPALTRAHPRSGSVQTSPTSTPMNSRRGRQLPQLPSKGTLDRIEREKTSPENRNEGALDVEERTRQMKLKVEKYKQGAGSDSRLEQDHRSKHSGRDGKHGMDNLSAKSSDSDVSDVSAVSRSSSASRFSSASYMSVQSERPRGNRKISDFASKMKNRQMGVAGDTNLTKSTSIGGDMCSLEKTDGSQSDTAVGLVGGNLKKRRSSIGAKMAAVVGMSRKSRSTSQLSQTEAGGKKLRSTVQRSTETGLAVEMRSRMTRQASRESTDGSMNSFSSEGNLIFPGVRLSSDSQFSDFLDGLGPAQLVGRQTLATPSMGDIQIGMVEKKGALEVEIIRARGLVGKPGSKALPAPYVKVYLLENGACIAKKKTKVARKTLDPLYQQQLSFEESPGGKVLQVIVWGDYGRMDHKSFMGAVQILLDELDLSNMVIGWFKLFPPSSLVDPTLAPLTRRASQTSLDSSSARFSRS</sequence>
<name>A0A7J5ZZL2_AMEME</name>
<feature type="compositionally biased region" description="Acidic residues" evidence="9">
    <location>
        <begin position="259"/>
        <end position="269"/>
    </location>
</feature>
<feature type="compositionally biased region" description="Basic and acidic residues" evidence="9">
    <location>
        <begin position="749"/>
        <end position="773"/>
    </location>
</feature>
<dbReference type="SUPFAM" id="SSF50156">
    <property type="entry name" value="PDZ domain-like"/>
    <property type="match status" value="1"/>
</dbReference>
<dbReference type="Gene3D" id="2.60.40.150">
    <property type="entry name" value="C2 domain"/>
    <property type="match status" value="2"/>
</dbReference>
<feature type="region of interest" description="Disordered" evidence="9">
    <location>
        <begin position="183"/>
        <end position="288"/>
    </location>
</feature>
<keyword evidence="2" id="KW-0479">Metal-binding</keyword>
<feature type="region of interest" description="Disordered" evidence="9">
    <location>
        <begin position="706"/>
        <end position="933"/>
    </location>
</feature>
<feature type="region of interest" description="Disordered" evidence="9">
    <location>
        <begin position="1003"/>
        <end position="1061"/>
    </location>
</feature>
<dbReference type="GO" id="GO:0042391">
    <property type="term" value="P:regulation of membrane potential"/>
    <property type="evidence" value="ECO:0007669"/>
    <property type="project" value="TreeGrafter"/>
</dbReference>
<keyword evidence="4" id="KW-0863">Zinc-finger</keyword>
<dbReference type="GO" id="GO:0008270">
    <property type="term" value="F:zinc ion binding"/>
    <property type="evidence" value="ECO:0007669"/>
    <property type="project" value="UniProtKB-KW"/>
</dbReference>
<evidence type="ECO:0000259" key="10">
    <source>
        <dbReference type="PROSITE" id="PS50004"/>
    </source>
</evidence>
<feature type="compositionally biased region" description="Polar residues" evidence="9">
    <location>
        <begin position="45"/>
        <end position="55"/>
    </location>
</feature>
<feature type="domain" description="C2" evidence="10">
    <location>
        <begin position="1102"/>
        <end position="1220"/>
    </location>
</feature>
<dbReference type="SMART" id="SM00239">
    <property type="entry name" value="C2"/>
    <property type="match status" value="2"/>
</dbReference>
<keyword evidence="13" id="KW-1185">Reference proteome</keyword>
<dbReference type="CDD" id="cd04028">
    <property type="entry name" value="C2B_RIM1alpha"/>
    <property type="match status" value="1"/>
</dbReference>
<feature type="domain" description="PDZ" evidence="11">
    <location>
        <begin position="364"/>
        <end position="450"/>
    </location>
</feature>
<keyword evidence="6" id="KW-0862">Zinc</keyword>
<dbReference type="Gene3D" id="2.30.42.10">
    <property type="match status" value="1"/>
</dbReference>
<dbReference type="PANTHER" id="PTHR12157">
    <property type="entry name" value="REGULATING SYNAPTIC MEMBRANE EXOCYTOSIS PROTEIN"/>
    <property type="match status" value="1"/>
</dbReference>
<dbReference type="FunFam" id="2.30.42.10:FF:000003">
    <property type="entry name" value="Regulating synaptic membrane exocytosis protein 1, putative"/>
    <property type="match status" value="1"/>
</dbReference>
<dbReference type="SUPFAM" id="SSF49562">
    <property type="entry name" value="C2 domain (Calcium/lipid-binding domain, CaLB)"/>
    <property type="match status" value="2"/>
</dbReference>
<dbReference type="GO" id="GO:0048791">
    <property type="term" value="P:calcium ion-regulated exocytosis of neurotransmitter"/>
    <property type="evidence" value="ECO:0007669"/>
    <property type="project" value="TreeGrafter"/>
</dbReference>
<feature type="compositionally biased region" description="Basic residues" evidence="9">
    <location>
        <begin position="229"/>
        <end position="241"/>
    </location>
</feature>
<dbReference type="PROSITE" id="PS50004">
    <property type="entry name" value="C2"/>
    <property type="match status" value="2"/>
</dbReference>
<dbReference type="SMART" id="SM00228">
    <property type="entry name" value="PDZ"/>
    <property type="match status" value="1"/>
</dbReference>
<accession>A0A7J5ZZL2</accession>
<organism evidence="12 13">
    <name type="scientific">Ameiurus melas</name>
    <name type="common">Black bullhead</name>
    <name type="synonym">Silurus melas</name>
    <dbReference type="NCBI Taxonomy" id="219545"/>
    <lineage>
        <taxon>Eukaryota</taxon>
        <taxon>Metazoa</taxon>
        <taxon>Chordata</taxon>
        <taxon>Craniata</taxon>
        <taxon>Vertebrata</taxon>
        <taxon>Euteleostomi</taxon>
        <taxon>Actinopterygii</taxon>
        <taxon>Neopterygii</taxon>
        <taxon>Teleostei</taxon>
        <taxon>Ostariophysi</taxon>
        <taxon>Siluriformes</taxon>
        <taxon>Ictaluridae</taxon>
        <taxon>Ameiurus</taxon>
    </lineage>
</organism>
<feature type="compositionally biased region" description="Polar residues" evidence="9">
    <location>
        <begin position="801"/>
        <end position="813"/>
    </location>
</feature>
<feature type="compositionally biased region" description="Basic and acidic residues" evidence="9">
    <location>
        <begin position="871"/>
        <end position="890"/>
    </location>
</feature>
<gene>
    <name evidence="12" type="ORF">AMELA_G00225130</name>
</gene>
<dbReference type="GO" id="GO:0048788">
    <property type="term" value="C:cytoskeleton of presynaptic active zone"/>
    <property type="evidence" value="ECO:0007669"/>
    <property type="project" value="TreeGrafter"/>
</dbReference>
<evidence type="ECO:0000256" key="9">
    <source>
        <dbReference type="SAM" id="MobiDB-lite"/>
    </source>
</evidence>
<evidence type="ECO:0000256" key="5">
    <source>
        <dbReference type="ARBA" id="ARBA00022782"/>
    </source>
</evidence>
<dbReference type="CDD" id="cd04031">
    <property type="entry name" value="C2A_RIM1alpha"/>
    <property type="match status" value="1"/>
</dbReference>
<evidence type="ECO:0008006" key="14">
    <source>
        <dbReference type="Google" id="ProtNLM"/>
    </source>
</evidence>
<dbReference type="GO" id="GO:0050806">
    <property type="term" value="P:positive regulation of synaptic transmission"/>
    <property type="evidence" value="ECO:0007669"/>
    <property type="project" value="TreeGrafter"/>
</dbReference>
<feature type="region of interest" description="Disordered" evidence="9">
    <location>
        <begin position="39"/>
        <end position="118"/>
    </location>
</feature>
<keyword evidence="3" id="KW-0677">Repeat</keyword>
<dbReference type="InterPro" id="IPR035892">
    <property type="entry name" value="C2_domain_sf"/>
</dbReference>
<feature type="region of interest" description="Disordered" evidence="9">
    <location>
        <begin position="457"/>
        <end position="490"/>
    </location>
</feature>
<evidence type="ECO:0000256" key="4">
    <source>
        <dbReference type="ARBA" id="ARBA00022771"/>
    </source>
</evidence>
<proteinExistence type="predicted"/>
<dbReference type="GO" id="GO:0048167">
    <property type="term" value="P:regulation of synaptic plasticity"/>
    <property type="evidence" value="ECO:0007669"/>
    <property type="project" value="TreeGrafter"/>
</dbReference>
<evidence type="ECO:0000256" key="8">
    <source>
        <dbReference type="ARBA" id="ARBA00034103"/>
    </source>
</evidence>
<comment type="caution">
    <text evidence="12">The sequence shown here is derived from an EMBL/GenBank/DDBJ whole genome shotgun (WGS) entry which is preliminary data.</text>
</comment>
<feature type="compositionally biased region" description="Polar residues" evidence="9">
    <location>
        <begin position="706"/>
        <end position="724"/>
    </location>
</feature>